<feature type="compositionally biased region" description="Polar residues" evidence="8">
    <location>
        <begin position="77"/>
        <end position="94"/>
    </location>
</feature>
<dbReference type="PROSITE" id="PS00463">
    <property type="entry name" value="ZN2_CY6_FUNGAL_1"/>
    <property type="match status" value="1"/>
</dbReference>
<feature type="region of interest" description="Disordered" evidence="8">
    <location>
        <begin position="278"/>
        <end position="306"/>
    </location>
</feature>
<dbReference type="InterPro" id="IPR001138">
    <property type="entry name" value="Zn2Cys6_DnaBD"/>
</dbReference>
<dbReference type="GO" id="GO:0008270">
    <property type="term" value="F:zinc ion binding"/>
    <property type="evidence" value="ECO:0007669"/>
    <property type="project" value="InterPro"/>
</dbReference>
<gene>
    <name evidence="10" type="ORF">HG537_0B02870</name>
</gene>
<dbReference type="Gene3D" id="4.10.240.10">
    <property type="entry name" value="Zn(2)-C6 fungal-type DNA-binding domain"/>
    <property type="match status" value="1"/>
</dbReference>
<dbReference type="SMART" id="SM00066">
    <property type="entry name" value="GAL4"/>
    <property type="match status" value="1"/>
</dbReference>
<evidence type="ECO:0000256" key="6">
    <source>
        <dbReference type="ARBA" id="ARBA00023163"/>
    </source>
</evidence>
<keyword evidence="2" id="KW-0479">Metal-binding</keyword>
<keyword evidence="6" id="KW-0804">Transcription</keyword>
<dbReference type="OrthoDB" id="422427at2759"/>
<dbReference type="Pfam" id="PF00172">
    <property type="entry name" value="Zn_clus"/>
    <property type="match status" value="1"/>
</dbReference>
<reference evidence="10 11" key="1">
    <citation type="submission" date="2020-06" db="EMBL/GenBank/DDBJ databases">
        <title>The yeast mating-type switching endonuclease HO is a domesticated member of an unorthodox homing genetic element family.</title>
        <authorList>
            <person name="Coughlan A.Y."/>
            <person name="Lombardi L."/>
            <person name="Braun-Galleani S."/>
            <person name="Martos A.R."/>
            <person name="Galeote V."/>
            <person name="Bigey F."/>
            <person name="Dequin S."/>
            <person name="Byrne K.P."/>
            <person name="Wolfe K.H."/>
        </authorList>
    </citation>
    <scope>NUCLEOTIDE SEQUENCE [LARGE SCALE GENOMIC DNA]</scope>
    <source>
        <strain evidence="10 11">CBS2947</strain>
    </source>
</reference>
<dbReference type="InterPro" id="IPR007219">
    <property type="entry name" value="XnlR_reg_dom"/>
</dbReference>
<dbReference type="EMBL" id="CP059268">
    <property type="protein sequence ID" value="QLQ78940.1"/>
    <property type="molecule type" value="Genomic_DNA"/>
</dbReference>
<keyword evidence="5" id="KW-0238">DNA-binding</keyword>
<dbReference type="AlphaFoldDB" id="A0A7H9HNR5"/>
<evidence type="ECO:0000259" key="9">
    <source>
        <dbReference type="PROSITE" id="PS50048"/>
    </source>
</evidence>
<proteinExistence type="predicted"/>
<evidence type="ECO:0000256" key="1">
    <source>
        <dbReference type="ARBA" id="ARBA00004123"/>
    </source>
</evidence>
<dbReference type="InterPro" id="IPR036864">
    <property type="entry name" value="Zn2-C6_fun-type_DNA-bd_sf"/>
</dbReference>
<comment type="subcellular location">
    <subcellularLocation>
        <location evidence="1">Nucleus</location>
    </subcellularLocation>
</comment>
<feature type="compositionally biased region" description="Basic and acidic residues" evidence="8">
    <location>
        <begin position="278"/>
        <end position="293"/>
    </location>
</feature>
<dbReference type="GO" id="GO:0045944">
    <property type="term" value="P:positive regulation of transcription by RNA polymerase II"/>
    <property type="evidence" value="ECO:0007669"/>
    <property type="project" value="TreeGrafter"/>
</dbReference>
<dbReference type="PROSITE" id="PS50048">
    <property type="entry name" value="ZN2_CY6_FUNGAL_2"/>
    <property type="match status" value="1"/>
</dbReference>
<dbReference type="CDD" id="cd00067">
    <property type="entry name" value="GAL4"/>
    <property type="match status" value="1"/>
</dbReference>
<dbReference type="InterPro" id="IPR051711">
    <property type="entry name" value="Stress_Response_Reg"/>
</dbReference>
<dbReference type="Proteomes" id="UP000510647">
    <property type="component" value="Chromosome 2"/>
</dbReference>
<evidence type="ECO:0000256" key="5">
    <source>
        <dbReference type="ARBA" id="ARBA00023125"/>
    </source>
</evidence>
<dbReference type="PANTHER" id="PTHR47540:SF1">
    <property type="entry name" value="ACTIVATOR OF STRESS GENES 1-RELATED"/>
    <property type="match status" value="1"/>
</dbReference>
<evidence type="ECO:0000256" key="4">
    <source>
        <dbReference type="ARBA" id="ARBA00023015"/>
    </source>
</evidence>
<keyword evidence="3" id="KW-0862">Zinc</keyword>
<evidence type="ECO:0000313" key="11">
    <source>
        <dbReference type="Proteomes" id="UP000510647"/>
    </source>
</evidence>
<dbReference type="CDD" id="cd12148">
    <property type="entry name" value="fungal_TF_MHR"/>
    <property type="match status" value="1"/>
</dbReference>
<dbReference type="PANTHER" id="PTHR47540">
    <property type="entry name" value="THIAMINE REPRESSIBLE GENES REGULATORY PROTEIN THI5"/>
    <property type="match status" value="1"/>
</dbReference>
<dbReference type="GO" id="GO:0043565">
    <property type="term" value="F:sequence-specific DNA binding"/>
    <property type="evidence" value="ECO:0007669"/>
    <property type="project" value="TreeGrafter"/>
</dbReference>
<evidence type="ECO:0000313" key="10">
    <source>
        <dbReference type="EMBL" id="QLQ78940.1"/>
    </source>
</evidence>
<organism evidence="10 11">
    <name type="scientific">Torulaspora globosa</name>
    <dbReference type="NCBI Taxonomy" id="48254"/>
    <lineage>
        <taxon>Eukaryota</taxon>
        <taxon>Fungi</taxon>
        <taxon>Dikarya</taxon>
        <taxon>Ascomycota</taxon>
        <taxon>Saccharomycotina</taxon>
        <taxon>Saccharomycetes</taxon>
        <taxon>Saccharomycetales</taxon>
        <taxon>Saccharomycetaceae</taxon>
        <taxon>Torulaspora</taxon>
    </lineage>
</organism>
<feature type="region of interest" description="Disordered" evidence="8">
    <location>
        <begin position="164"/>
        <end position="183"/>
    </location>
</feature>
<dbReference type="Pfam" id="PF04082">
    <property type="entry name" value="Fungal_trans"/>
    <property type="match status" value="1"/>
</dbReference>
<sequence length="850" mass="96002">MVDLQQQQLLQNKRRRVTRACDECRKKKVKCDGQQPCIHCTVYSYECTYNQPTKRNGTSIPVSTQQSPSVKWVRQAGSFNPNGSTNGSISTTKKQASRESKLQAQISKYKTLFHEIMPDLPDIDSLDLPTFIQIFRNFSSNSQYPSSILQDTIKEYHLIANDATPCSSKTTTPDGSSTGSNSLVSTDVVESVDGSIQSQMGREIKIILPPKPIALQFLTNVWEHCCVLLRFYHRPSFIKQFDELYETDPQNYTHDQMQFLPLCYSTMAVGALFSKSMNDPKHSTGQNTDRELGSSDENQNEESSCSRDKFLEDEGYKYFIAARKLIDITNARDLNSIQTILMLIVFLQCSARLSTCYAYIGVAMRSALREGLHRSLTLESGFTPIEIEMRKRLFYSIHKLDIYVNAMLGLPRSLSPEDFDQTLPIELLDENITEEGYFPEDQNNVLSSASIANQHTKLIMILDVIVRKLYPTKKTNNLISHDVVTDLEMKLREWLDGLPPELIPGRKDVPKEYETANKLLHLSFFHVQLILYRPFIHYLSRKIIANNRDSLSIQRARNSISVARSAVNLAQEMLRKNLLTGSYWYGSYTIFYSVAGLLFYVHEARPSDKESALEYEQILKDAEIGRNVLLQLKNTSMAADRTYNLLNKIFERLNSKTIKLSAIHGGNSEQQPVIKDEKPDMPLQPTTVDPHQISDTSNSSTYFGRQLSATFQPQDLRPMTDEPASSPTKFNKTISGVNTVNTAATSNIPTNESDIFTKTDGTPMEGLFILDEINNDLFGSGNISDNSFKGLAEMPVPESTGNLSSEEVKRESIDSESYISGAFDQLDIQLFGRFLPPYMSQQSGDTEPAK</sequence>
<accession>A0A7H9HNR5</accession>
<dbReference type="SMART" id="SM00906">
    <property type="entry name" value="Fungal_trans"/>
    <property type="match status" value="1"/>
</dbReference>
<evidence type="ECO:0000256" key="2">
    <source>
        <dbReference type="ARBA" id="ARBA00022723"/>
    </source>
</evidence>
<evidence type="ECO:0000256" key="7">
    <source>
        <dbReference type="ARBA" id="ARBA00023242"/>
    </source>
</evidence>
<evidence type="ECO:0000256" key="3">
    <source>
        <dbReference type="ARBA" id="ARBA00022833"/>
    </source>
</evidence>
<dbReference type="SUPFAM" id="SSF57701">
    <property type="entry name" value="Zn2/Cys6 DNA-binding domain"/>
    <property type="match status" value="1"/>
</dbReference>
<keyword evidence="4" id="KW-0805">Transcription regulation</keyword>
<keyword evidence="11" id="KW-1185">Reference proteome</keyword>
<keyword evidence="7" id="KW-0539">Nucleus</keyword>
<dbReference type="GO" id="GO:0006351">
    <property type="term" value="P:DNA-templated transcription"/>
    <property type="evidence" value="ECO:0007669"/>
    <property type="project" value="InterPro"/>
</dbReference>
<evidence type="ECO:0000256" key="8">
    <source>
        <dbReference type="SAM" id="MobiDB-lite"/>
    </source>
</evidence>
<feature type="region of interest" description="Disordered" evidence="8">
    <location>
        <begin position="76"/>
        <end position="97"/>
    </location>
</feature>
<name>A0A7H9HNR5_9SACH</name>
<protein>
    <recommendedName>
        <fullName evidence="9">Zn(2)-C6 fungal-type domain-containing protein</fullName>
    </recommendedName>
</protein>
<dbReference type="GO" id="GO:0000981">
    <property type="term" value="F:DNA-binding transcription factor activity, RNA polymerase II-specific"/>
    <property type="evidence" value="ECO:0007669"/>
    <property type="project" value="InterPro"/>
</dbReference>
<dbReference type="GO" id="GO:0005634">
    <property type="term" value="C:nucleus"/>
    <property type="evidence" value="ECO:0007669"/>
    <property type="project" value="UniProtKB-SubCell"/>
</dbReference>
<feature type="domain" description="Zn(2)-C6 fungal-type" evidence="9">
    <location>
        <begin position="20"/>
        <end position="49"/>
    </location>
</feature>